<accession>A0A382QK90</accession>
<dbReference type="NCBIfam" id="TIGR01928">
    <property type="entry name" value="menC_lowGC_arch"/>
    <property type="match status" value="1"/>
</dbReference>
<dbReference type="InterPro" id="IPR029017">
    <property type="entry name" value="Enolase-like_N"/>
</dbReference>
<organism evidence="7">
    <name type="scientific">marine metagenome</name>
    <dbReference type="NCBI Taxonomy" id="408172"/>
    <lineage>
        <taxon>unclassified sequences</taxon>
        <taxon>metagenomes</taxon>
        <taxon>ecological metagenomes</taxon>
    </lineage>
</organism>
<dbReference type="EC" id="4.2.1.113" evidence="5"/>
<evidence type="ECO:0000256" key="5">
    <source>
        <dbReference type="ARBA" id="ARBA00029491"/>
    </source>
</evidence>
<evidence type="ECO:0000256" key="1">
    <source>
        <dbReference type="ARBA" id="ARBA00001968"/>
    </source>
</evidence>
<keyword evidence="4" id="KW-0456">Lyase</keyword>
<dbReference type="Gene3D" id="3.20.20.120">
    <property type="entry name" value="Enolase-like C-terminal domain"/>
    <property type="match status" value="1"/>
</dbReference>
<protein>
    <recommendedName>
        <fullName evidence="5">o-succinylbenzoate synthase</fullName>
        <ecNumber evidence="5">4.2.1.113</ecNumber>
    </recommendedName>
</protein>
<dbReference type="SUPFAM" id="SSF51604">
    <property type="entry name" value="Enolase C-terminal domain-like"/>
    <property type="match status" value="1"/>
</dbReference>
<feature type="domain" description="Mandelate racemase/muconate lactonizing enzyme C-terminal" evidence="6">
    <location>
        <begin position="142"/>
        <end position="234"/>
    </location>
</feature>
<dbReference type="InterPro" id="IPR029065">
    <property type="entry name" value="Enolase_C-like"/>
</dbReference>
<evidence type="ECO:0000259" key="6">
    <source>
        <dbReference type="SMART" id="SM00922"/>
    </source>
</evidence>
<dbReference type="SFLD" id="SFLDS00001">
    <property type="entry name" value="Enolase"/>
    <property type="match status" value="1"/>
</dbReference>
<dbReference type="PANTHER" id="PTHR48073">
    <property type="entry name" value="O-SUCCINYLBENZOATE SYNTHASE-RELATED"/>
    <property type="match status" value="1"/>
</dbReference>
<evidence type="ECO:0000256" key="3">
    <source>
        <dbReference type="ARBA" id="ARBA00022842"/>
    </source>
</evidence>
<dbReference type="GO" id="GO:0046872">
    <property type="term" value="F:metal ion binding"/>
    <property type="evidence" value="ECO:0007669"/>
    <property type="project" value="UniProtKB-KW"/>
</dbReference>
<dbReference type="GO" id="GO:0016854">
    <property type="term" value="F:racemase and epimerase activity"/>
    <property type="evidence" value="ECO:0007669"/>
    <property type="project" value="UniProtKB-ARBA"/>
</dbReference>
<dbReference type="InterPro" id="IPR010197">
    <property type="entry name" value="OSBS/NAAAR"/>
</dbReference>
<evidence type="ECO:0000313" key="7">
    <source>
        <dbReference type="EMBL" id="SVC85142.1"/>
    </source>
</evidence>
<dbReference type="Pfam" id="PF02746">
    <property type="entry name" value="MR_MLE_N"/>
    <property type="match status" value="1"/>
</dbReference>
<dbReference type="InterPro" id="IPR013341">
    <property type="entry name" value="Mandelate_racemase_N_dom"/>
</dbReference>
<dbReference type="EMBL" id="UINC01114669">
    <property type="protein sequence ID" value="SVC85142.1"/>
    <property type="molecule type" value="Genomic_DNA"/>
</dbReference>
<sequence length="292" mass="32338">MRIDRLDVYYVVMPLIYPWRTAYGEDRDIHSVLVKATSGEWEAWSESTPFFAPTYLTESAGSVFYHVSEVFGPYVVGREYETAADLNAHLDVFKGNSFAKAAIEIGWWALASRISGTPLHRLLGGRTREVVAGADFGIQDSFDMLLGNIQQAVDAGFPRIKLKVAKGWDLDMLQVVRKAFPGFTFHIDCNSGYTLEDLPFFKAIDGLGLAFIEQPLHFADVLDHAELARQIETPICLDETIVSVRAAEQAIRTKACKYINIKPGRIGGLSNALAVHDLARDAGIPVWIGGML</sequence>
<dbReference type="Gene3D" id="3.30.390.10">
    <property type="entry name" value="Enolase-like, N-terminal domain"/>
    <property type="match status" value="1"/>
</dbReference>
<dbReference type="InterPro" id="IPR036849">
    <property type="entry name" value="Enolase-like_C_sf"/>
</dbReference>
<reference evidence="7" key="1">
    <citation type="submission" date="2018-05" db="EMBL/GenBank/DDBJ databases">
        <authorList>
            <person name="Lanie J.A."/>
            <person name="Ng W.-L."/>
            <person name="Kazmierczak K.M."/>
            <person name="Andrzejewski T.M."/>
            <person name="Davidsen T.M."/>
            <person name="Wayne K.J."/>
            <person name="Tettelin H."/>
            <person name="Glass J.I."/>
            <person name="Rusch D."/>
            <person name="Podicherti R."/>
            <person name="Tsui H.-C.T."/>
            <person name="Winkler M.E."/>
        </authorList>
    </citation>
    <scope>NUCLEOTIDE SEQUENCE</scope>
</reference>
<dbReference type="SMART" id="SM00922">
    <property type="entry name" value="MR_MLE"/>
    <property type="match status" value="1"/>
</dbReference>
<feature type="non-terminal residue" evidence="7">
    <location>
        <position position="292"/>
    </location>
</feature>
<name>A0A382QK90_9ZZZZ</name>
<evidence type="ECO:0000256" key="4">
    <source>
        <dbReference type="ARBA" id="ARBA00023239"/>
    </source>
</evidence>
<comment type="cofactor">
    <cofactor evidence="1">
        <name>a divalent metal cation</name>
        <dbReference type="ChEBI" id="CHEBI:60240"/>
    </cofactor>
</comment>
<evidence type="ECO:0000256" key="2">
    <source>
        <dbReference type="ARBA" id="ARBA00022723"/>
    </source>
</evidence>
<proteinExistence type="predicted"/>
<dbReference type="PANTHER" id="PTHR48073:SF5">
    <property type="entry name" value="O-SUCCINYLBENZOATE SYNTHASE"/>
    <property type="match status" value="1"/>
</dbReference>
<keyword evidence="3" id="KW-0460">Magnesium</keyword>
<dbReference type="SUPFAM" id="SSF54826">
    <property type="entry name" value="Enolase N-terminal domain-like"/>
    <property type="match status" value="1"/>
</dbReference>
<dbReference type="GO" id="GO:0009234">
    <property type="term" value="P:menaquinone biosynthetic process"/>
    <property type="evidence" value="ECO:0007669"/>
    <property type="project" value="InterPro"/>
</dbReference>
<dbReference type="SFLD" id="SFLDG00180">
    <property type="entry name" value="muconate_cycloisomerase"/>
    <property type="match status" value="1"/>
</dbReference>
<dbReference type="AlphaFoldDB" id="A0A382QK90"/>
<dbReference type="Pfam" id="PF13378">
    <property type="entry name" value="MR_MLE_C"/>
    <property type="match status" value="1"/>
</dbReference>
<dbReference type="GO" id="GO:0043748">
    <property type="term" value="F:O-succinylbenzoate synthase activity"/>
    <property type="evidence" value="ECO:0007669"/>
    <property type="project" value="UniProtKB-EC"/>
</dbReference>
<dbReference type="InterPro" id="IPR013342">
    <property type="entry name" value="Mandelate_racemase_C"/>
</dbReference>
<keyword evidence="2" id="KW-0479">Metal-binding</keyword>
<gene>
    <name evidence="7" type="ORF">METZ01_LOCUS337996</name>
</gene>